<dbReference type="SUPFAM" id="SSF47565">
    <property type="entry name" value="Insect pheromone/odorant-binding proteins"/>
    <property type="match status" value="1"/>
</dbReference>
<dbReference type="AlphaFoldDB" id="A0A6I8UVW1"/>
<feature type="chain" id="PRO_5026007568" evidence="6">
    <location>
        <begin position="38"/>
        <end position="150"/>
    </location>
</feature>
<feature type="signal peptide" evidence="6">
    <location>
        <begin position="1"/>
        <end position="37"/>
    </location>
</feature>
<dbReference type="InParanoid" id="A0A6I8UVW1"/>
<dbReference type="GO" id="GO:0005549">
    <property type="term" value="F:odorant binding"/>
    <property type="evidence" value="ECO:0007669"/>
    <property type="project" value="InterPro"/>
</dbReference>
<evidence type="ECO:0000256" key="3">
    <source>
        <dbReference type="ARBA" id="ARBA00022525"/>
    </source>
</evidence>
<sequence length="150" mass="16594">MHGRSRRHKQSKQPRRMRTTLALTLLFGCLTASFVKATDVKNPEEIMKKCVTDLGVTEQDVLDLKLGKVKPADVKDNVKCTAQCVMVASGYMDAKGNLLKDKIKKQYADHPQKDVINKALEVCGGVKGANACDTAFQIVYCVQTHGHSFQ</sequence>
<dbReference type="Bgee" id="FBgn0072635">
    <property type="expression patterns" value="Expressed in insect adult head and 1 other cell type or tissue"/>
</dbReference>
<dbReference type="RefSeq" id="XP_001361441.3">
    <property type="nucleotide sequence ID" value="XM_001361404.4"/>
</dbReference>
<keyword evidence="4 6" id="KW-0732">Signal</keyword>
<dbReference type="PROSITE" id="PS51257">
    <property type="entry name" value="PROKAR_LIPOPROTEIN"/>
    <property type="match status" value="1"/>
</dbReference>
<keyword evidence="3" id="KW-0964">Secreted</keyword>
<evidence type="ECO:0000256" key="6">
    <source>
        <dbReference type="SAM" id="SignalP"/>
    </source>
</evidence>
<reference evidence="8" key="2">
    <citation type="submission" date="2025-08" db="UniProtKB">
        <authorList>
            <consortium name="RefSeq"/>
        </authorList>
    </citation>
    <scope>IDENTIFICATION</scope>
    <source>
        <strain evidence="8">MV-25-SWS-2005</strain>
        <tissue evidence="8">Whole body</tissue>
    </source>
</reference>
<dbReference type="Pfam" id="PF01395">
    <property type="entry name" value="PBP_GOBP"/>
    <property type="match status" value="1"/>
</dbReference>
<dbReference type="Gene3D" id="1.10.238.20">
    <property type="entry name" value="Pheromone/general odorant binding protein domain"/>
    <property type="match status" value="1"/>
</dbReference>
<dbReference type="Proteomes" id="UP000001819">
    <property type="component" value="Chromosome 3"/>
</dbReference>
<dbReference type="PANTHER" id="PTHR11857">
    <property type="entry name" value="ODORANT BINDING PROTEIN-RELATED"/>
    <property type="match status" value="1"/>
</dbReference>
<dbReference type="InterPro" id="IPR036728">
    <property type="entry name" value="PBP_GOBP_sf"/>
</dbReference>
<comment type="subcellular location">
    <subcellularLocation>
        <location evidence="1">Secreted</location>
    </subcellularLocation>
</comment>
<gene>
    <name evidence="8" type="primary">Obp56g</name>
</gene>
<dbReference type="GO" id="GO:0007608">
    <property type="term" value="P:sensory perception of smell"/>
    <property type="evidence" value="ECO:0007669"/>
    <property type="project" value="TreeGrafter"/>
</dbReference>
<evidence type="ECO:0000256" key="2">
    <source>
        <dbReference type="ARBA" id="ARBA00008098"/>
    </source>
</evidence>
<accession>A0A6I8UVW1</accession>
<evidence type="ECO:0000313" key="7">
    <source>
        <dbReference type="Proteomes" id="UP000001819"/>
    </source>
</evidence>
<evidence type="ECO:0000313" key="8">
    <source>
        <dbReference type="RefSeq" id="XP_001361441.3"/>
    </source>
</evidence>
<organism evidence="7 8">
    <name type="scientific">Drosophila pseudoobscura pseudoobscura</name>
    <name type="common">Fruit fly</name>
    <dbReference type="NCBI Taxonomy" id="46245"/>
    <lineage>
        <taxon>Eukaryota</taxon>
        <taxon>Metazoa</taxon>
        <taxon>Ecdysozoa</taxon>
        <taxon>Arthropoda</taxon>
        <taxon>Hexapoda</taxon>
        <taxon>Insecta</taxon>
        <taxon>Pterygota</taxon>
        <taxon>Neoptera</taxon>
        <taxon>Endopterygota</taxon>
        <taxon>Diptera</taxon>
        <taxon>Brachycera</taxon>
        <taxon>Muscomorpha</taxon>
        <taxon>Ephydroidea</taxon>
        <taxon>Drosophilidae</taxon>
        <taxon>Drosophila</taxon>
        <taxon>Sophophora</taxon>
    </lineage>
</organism>
<dbReference type="GO" id="GO:0005615">
    <property type="term" value="C:extracellular space"/>
    <property type="evidence" value="ECO:0007669"/>
    <property type="project" value="TreeGrafter"/>
</dbReference>
<proteinExistence type="inferred from homology"/>
<reference evidence="7" key="1">
    <citation type="submission" date="2024-06" db="UniProtKB">
        <authorList>
            <consortium name="RefSeq"/>
        </authorList>
    </citation>
    <scope>NUCLEOTIDE SEQUENCE [LARGE SCALE GENOMIC DNA]</scope>
    <source>
        <strain evidence="7">MV2-25</strain>
    </source>
</reference>
<evidence type="ECO:0000256" key="4">
    <source>
        <dbReference type="ARBA" id="ARBA00022729"/>
    </source>
</evidence>
<dbReference type="FunCoup" id="A0A6I8UVW1">
    <property type="interactions" value="47"/>
</dbReference>
<comment type="similarity">
    <text evidence="2">Belongs to the PBP/GOBP family.</text>
</comment>
<keyword evidence="7" id="KW-1185">Reference proteome</keyword>
<dbReference type="PANTHER" id="PTHR11857:SF43">
    <property type="entry name" value="GEO07291P1-RELATED"/>
    <property type="match status" value="1"/>
</dbReference>
<dbReference type="InterPro" id="IPR006170">
    <property type="entry name" value="PBP/GOBP"/>
</dbReference>
<name>A0A6I8UVW1_DROPS</name>
<dbReference type="SMART" id="SM00708">
    <property type="entry name" value="PhBP"/>
    <property type="match status" value="1"/>
</dbReference>
<keyword evidence="5" id="KW-1015">Disulfide bond</keyword>
<dbReference type="GeneID" id="4804965"/>
<dbReference type="KEGG" id="dpo:4804965"/>
<evidence type="ECO:0000256" key="1">
    <source>
        <dbReference type="ARBA" id="ARBA00004613"/>
    </source>
</evidence>
<protein>
    <submittedName>
        <fullName evidence="8">General odorant-binding protein 56h</fullName>
    </submittedName>
</protein>
<evidence type="ECO:0000256" key="5">
    <source>
        <dbReference type="ARBA" id="ARBA00023157"/>
    </source>
</evidence>
<dbReference type="CDD" id="cd23992">
    <property type="entry name" value="PBP_GOBP"/>
    <property type="match status" value="1"/>
</dbReference>